<evidence type="ECO:0008006" key="3">
    <source>
        <dbReference type="Google" id="ProtNLM"/>
    </source>
</evidence>
<name>A0A2H3DZV3_ARMGA</name>
<evidence type="ECO:0000313" key="1">
    <source>
        <dbReference type="EMBL" id="PBL00726.1"/>
    </source>
</evidence>
<protein>
    <recommendedName>
        <fullName evidence="3">F-box domain-containing protein</fullName>
    </recommendedName>
</protein>
<dbReference type="InParanoid" id="A0A2H3DZV3"/>
<keyword evidence="2" id="KW-1185">Reference proteome</keyword>
<proteinExistence type="predicted"/>
<dbReference type="AlphaFoldDB" id="A0A2H3DZV3"/>
<gene>
    <name evidence="1" type="ORF">ARMGADRAFT_1073065</name>
</gene>
<dbReference type="EMBL" id="KZ293646">
    <property type="protein sequence ID" value="PBL00726.1"/>
    <property type="molecule type" value="Genomic_DNA"/>
</dbReference>
<organism evidence="1 2">
    <name type="scientific">Armillaria gallica</name>
    <name type="common">Bulbous honey fungus</name>
    <name type="synonym">Armillaria bulbosa</name>
    <dbReference type="NCBI Taxonomy" id="47427"/>
    <lineage>
        <taxon>Eukaryota</taxon>
        <taxon>Fungi</taxon>
        <taxon>Dikarya</taxon>
        <taxon>Basidiomycota</taxon>
        <taxon>Agaricomycotina</taxon>
        <taxon>Agaricomycetes</taxon>
        <taxon>Agaricomycetidae</taxon>
        <taxon>Agaricales</taxon>
        <taxon>Marasmiineae</taxon>
        <taxon>Physalacriaceae</taxon>
        <taxon>Armillaria</taxon>
    </lineage>
</organism>
<dbReference type="OrthoDB" id="3541472at2759"/>
<accession>A0A2H3DZV3</accession>
<reference evidence="2" key="1">
    <citation type="journal article" date="2017" name="Nat. Ecol. Evol.">
        <title>Genome expansion and lineage-specific genetic innovations in the forest pathogenic fungi Armillaria.</title>
        <authorList>
            <person name="Sipos G."/>
            <person name="Prasanna A.N."/>
            <person name="Walter M.C."/>
            <person name="O'Connor E."/>
            <person name="Balint B."/>
            <person name="Krizsan K."/>
            <person name="Kiss B."/>
            <person name="Hess J."/>
            <person name="Varga T."/>
            <person name="Slot J."/>
            <person name="Riley R."/>
            <person name="Boka B."/>
            <person name="Rigling D."/>
            <person name="Barry K."/>
            <person name="Lee J."/>
            <person name="Mihaltcheva S."/>
            <person name="LaButti K."/>
            <person name="Lipzen A."/>
            <person name="Waldron R."/>
            <person name="Moloney N.M."/>
            <person name="Sperisen C."/>
            <person name="Kredics L."/>
            <person name="Vagvoelgyi C."/>
            <person name="Patrignani A."/>
            <person name="Fitzpatrick D."/>
            <person name="Nagy I."/>
            <person name="Doyle S."/>
            <person name="Anderson J.B."/>
            <person name="Grigoriev I.V."/>
            <person name="Gueldener U."/>
            <person name="Muensterkoetter M."/>
            <person name="Nagy L.G."/>
        </authorList>
    </citation>
    <scope>NUCLEOTIDE SEQUENCE [LARGE SCALE GENOMIC DNA]</scope>
    <source>
        <strain evidence="2">Ar21-2</strain>
    </source>
</reference>
<evidence type="ECO:0000313" key="2">
    <source>
        <dbReference type="Proteomes" id="UP000217790"/>
    </source>
</evidence>
<dbReference type="Proteomes" id="UP000217790">
    <property type="component" value="Unassembled WGS sequence"/>
</dbReference>
<sequence length="228" mass="25616">MASILTLAPEVIYQIGRQLPLEDLKIARSACKHINESVKPLLFSSRDVKINGQDPAVEDFPQESISEFVKELRITVTDSRLNLPWSVLTIGIDAERQKLKESFGTLLLRLQNIACIKIRFPGPMTYILAVMVKTITSSKKLSYFEEFHLNLPGAVFPDPTLRLRGLHGLRKINVTHDIPFSSKSDDFERSILKPLSYTFATSPELTEICITSSVPLRLSCFGGLSLRQ</sequence>